<reference evidence="2" key="2">
    <citation type="submission" date="2020-09" db="EMBL/GenBank/DDBJ databases">
        <authorList>
            <person name="Sun Q."/>
            <person name="Ohkuma M."/>
        </authorList>
    </citation>
    <scope>NUCLEOTIDE SEQUENCE</scope>
    <source>
        <strain evidence="2">JCM 3131</strain>
    </source>
</reference>
<comment type="caution">
    <text evidence="2">The sequence shown here is derived from an EMBL/GenBank/DDBJ whole genome shotgun (WGS) entry which is preliminary data.</text>
</comment>
<dbReference type="InterPro" id="IPR050523">
    <property type="entry name" value="AKR_Detox_Biosynth"/>
</dbReference>
<dbReference type="GO" id="GO:0005829">
    <property type="term" value="C:cytosol"/>
    <property type="evidence" value="ECO:0007669"/>
    <property type="project" value="TreeGrafter"/>
</dbReference>
<evidence type="ECO:0000259" key="1">
    <source>
        <dbReference type="Pfam" id="PF00248"/>
    </source>
</evidence>
<sequence>MPEVNFALGTMKFGTEVDAGTSLRLLDQFVDAGGTMLDTADCYSFWSDPSGFGGQSEEVLGRWLARRPGRRERVYLSSKVGAEPVDGGEWPANREGLSAAAVKAGVEGSLRRLGVDRIDLFWAHMEDRTVPLEESVEAFGALAAEGVVGRLGCSNHPVWRVERARRIARENGWAGYSALQLRHSYLQPRPGVPVPGQNHRFGWVTDEVLDYVGSEPELSLWVYTALLYGFYSRPDGRALPEAYDHPGTVRRLAALDKVAGELGVSRNQVVLAWLIGGEPGVVPIVGVSSAEQLDEALAGARLRLPGELRRVLDEAL</sequence>
<dbReference type="InterPro" id="IPR023210">
    <property type="entry name" value="NADP_OxRdtase_dom"/>
</dbReference>
<proteinExistence type="predicted"/>
<accession>A0A918EU21</accession>
<dbReference type="RefSeq" id="WP_189218070.1">
    <property type="nucleotide sequence ID" value="NZ_BMQK01000008.1"/>
</dbReference>
<protein>
    <submittedName>
        <fullName evidence="2">Oxidoreductase</fullName>
    </submittedName>
</protein>
<organism evidence="2 3">
    <name type="scientific">Streptomyces ruber</name>
    <dbReference type="NCBI Taxonomy" id="83378"/>
    <lineage>
        <taxon>Bacteria</taxon>
        <taxon>Bacillati</taxon>
        <taxon>Actinomycetota</taxon>
        <taxon>Actinomycetes</taxon>
        <taxon>Kitasatosporales</taxon>
        <taxon>Streptomycetaceae</taxon>
        <taxon>Streptomyces</taxon>
    </lineage>
</organism>
<feature type="domain" description="NADP-dependent oxidoreductase" evidence="1">
    <location>
        <begin position="7"/>
        <end position="305"/>
    </location>
</feature>
<dbReference type="Gene3D" id="3.20.20.100">
    <property type="entry name" value="NADP-dependent oxidoreductase domain"/>
    <property type="match status" value="1"/>
</dbReference>
<dbReference type="Proteomes" id="UP000620156">
    <property type="component" value="Unassembled WGS sequence"/>
</dbReference>
<dbReference type="AlphaFoldDB" id="A0A918EU21"/>
<evidence type="ECO:0000313" key="3">
    <source>
        <dbReference type="Proteomes" id="UP000620156"/>
    </source>
</evidence>
<dbReference type="Pfam" id="PF00248">
    <property type="entry name" value="Aldo_ket_red"/>
    <property type="match status" value="1"/>
</dbReference>
<dbReference type="InterPro" id="IPR036812">
    <property type="entry name" value="NAD(P)_OxRdtase_dom_sf"/>
</dbReference>
<dbReference type="PANTHER" id="PTHR43364">
    <property type="entry name" value="NADH-SPECIFIC METHYLGLYOXAL REDUCTASE-RELATED"/>
    <property type="match status" value="1"/>
</dbReference>
<name>A0A918EU21_9ACTN</name>
<evidence type="ECO:0000313" key="2">
    <source>
        <dbReference type="EMBL" id="GGQ64796.1"/>
    </source>
</evidence>
<keyword evidence="3" id="KW-1185">Reference proteome</keyword>
<dbReference type="PANTHER" id="PTHR43364:SF6">
    <property type="entry name" value="OXIDOREDUCTASE-RELATED"/>
    <property type="match status" value="1"/>
</dbReference>
<dbReference type="EMBL" id="BMQK01000008">
    <property type="protein sequence ID" value="GGQ64796.1"/>
    <property type="molecule type" value="Genomic_DNA"/>
</dbReference>
<gene>
    <name evidence="2" type="ORF">GCM10010145_38310</name>
</gene>
<dbReference type="SUPFAM" id="SSF51430">
    <property type="entry name" value="NAD(P)-linked oxidoreductase"/>
    <property type="match status" value="1"/>
</dbReference>
<reference evidence="2" key="1">
    <citation type="journal article" date="2014" name="Int. J. Syst. Evol. Microbiol.">
        <title>Complete genome sequence of Corynebacterium casei LMG S-19264T (=DSM 44701T), isolated from a smear-ripened cheese.</title>
        <authorList>
            <consortium name="US DOE Joint Genome Institute (JGI-PGF)"/>
            <person name="Walter F."/>
            <person name="Albersmeier A."/>
            <person name="Kalinowski J."/>
            <person name="Ruckert C."/>
        </authorList>
    </citation>
    <scope>NUCLEOTIDE SEQUENCE</scope>
    <source>
        <strain evidence="2">JCM 3131</strain>
    </source>
</reference>